<dbReference type="eggNOG" id="ENOG502SXX0">
    <property type="taxonomic scope" value="Eukaryota"/>
</dbReference>
<organism evidence="2 3">
    <name type="scientific">Paracoccidioides brasiliensis (strain Pb18)</name>
    <dbReference type="NCBI Taxonomy" id="502780"/>
    <lineage>
        <taxon>Eukaryota</taxon>
        <taxon>Fungi</taxon>
        <taxon>Dikarya</taxon>
        <taxon>Ascomycota</taxon>
        <taxon>Pezizomycotina</taxon>
        <taxon>Eurotiomycetes</taxon>
        <taxon>Eurotiomycetidae</taxon>
        <taxon>Onygenales</taxon>
        <taxon>Ajellomycetaceae</taxon>
        <taxon>Paracoccidioides</taxon>
    </lineage>
</organism>
<dbReference type="OrthoDB" id="2115692at2759"/>
<dbReference type="InterPro" id="IPR052523">
    <property type="entry name" value="Trichothecene_AcTrans"/>
</dbReference>
<dbReference type="PANTHER" id="PTHR42791:SF1">
    <property type="entry name" value="N-ACETYLTRANSFERASE DOMAIN-CONTAINING PROTEIN"/>
    <property type="match status" value="1"/>
</dbReference>
<dbReference type="KEGG" id="pbn:PADG_00855"/>
<dbReference type="PANTHER" id="PTHR42791">
    <property type="entry name" value="GNAT FAMILY ACETYLTRANSFERASE"/>
    <property type="match status" value="1"/>
</dbReference>
<evidence type="ECO:0000313" key="2">
    <source>
        <dbReference type="EMBL" id="EEH44566.1"/>
    </source>
</evidence>
<dbReference type="Proteomes" id="UP000001628">
    <property type="component" value="Unassembled WGS sequence"/>
</dbReference>
<evidence type="ECO:0000259" key="1">
    <source>
        <dbReference type="PROSITE" id="PS51186"/>
    </source>
</evidence>
<dbReference type="VEuPathDB" id="FungiDB:PADG_00855"/>
<dbReference type="InParanoid" id="C1FYH9"/>
<gene>
    <name evidence="2" type="ORF">PADG_00855</name>
</gene>
<dbReference type="PROSITE" id="PS51186">
    <property type="entry name" value="GNAT"/>
    <property type="match status" value="1"/>
</dbReference>
<dbReference type="GeneID" id="22580630"/>
<dbReference type="AlphaFoldDB" id="C1FYH9"/>
<dbReference type="Pfam" id="PF00583">
    <property type="entry name" value="Acetyltransf_1"/>
    <property type="match status" value="1"/>
</dbReference>
<feature type="domain" description="N-acetyltransferase" evidence="1">
    <location>
        <begin position="18"/>
        <end position="222"/>
    </location>
</feature>
<name>C1FYH9_PARBD</name>
<dbReference type="RefSeq" id="XP_010756522.1">
    <property type="nucleotide sequence ID" value="XM_010758220.1"/>
</dbReference>
<dbReference type="InterPro" id="IPR016181">
    <property type="entry name" value="Acyl_CoA_acyltransferase"/>
</dbReference>
<dbReference type="InterPro" id="IPR000182">
    <property type="entry name" value="GNAT_dom"/>
</dbReference>
<dbReference type="OMA" id="WYNAFTT"/>
<reference evidence="2 3" key="1">
    <citation type="journal article" date="2011" name="PLoS Genet.">
        <title>Comparative genomic analysis of human fungal pathogens causing paracoccidioidomycosis.</title>
        <authorList>
            <person name="Desjardins C.A."/>
            <person name="Champion M.D."/>
            <person name="Holder J.W."/>
            <person name="Muszewska A."/>
            <person name="Goldberg J."/>
            <person name="Bailao A.M."/>
            <person name="Brigido M.M."/>
            <person name="Ferreira M.E."/>
            <person name="Garcia A.M."/>
            <person name="Grynberg M."/>
            <person name="Gujja S."/>
            <person name="Heiman D.I."/>
            <person name="Henn M.R."/>
            <person name="Kodira C.D."/>
            <person name="Leon-Narvaez H."/>
            <person name="Longo L.V."/>
            <person name="Ma L.J."/>
            <person name="Malavazi I."/>
            <person name="Matsuo A.L."/>
            <person name="Morais F.V."/>
            <person name="Pereira M."/>
            <person name="Rodriguez-Brito S."/>
            <person name="Sakthikumar S."/>
            <person name="Salem-Izacc S.M."/>
            <person name="Sykes S.M."/>
            <person name="Teixeira M.M."/>
            <person name="Vallejo M.C."/>
            <person name="Walter M.E."/>
            <person name="Yandava C."/>
            <person name="Young S."/>
            <person name="Zeng Q."/>
            <person name="Zucker J."/>
            <person name="Felipe M.S."/>
            <person name="Goldman G.H."/>
            <person name="Haas B.J."/>
            <person name="McEwen J.G."/>
            <person name="Nino-Vega G."/>
            <person name="Puccia R."/>
            <person name="San-Blas G."/>
            <person name="Soares C.M."/>
            <person name="Birren B.W."/>
            <person name="Cuomo C.A."/>
        </authorList>
    </citation>
    <scope>NUCLEOTIDE SEQUENCE [LARGE SCALE GENOMIC DNA]</scope>
    <source>
        <strain evidence="2 3">Pb18</strain>
    </source>
</reference>
<dbReference type="Gene3D" id="3.40.630.30">
    <property type="match status" value="1"/>
</dbReference>
<sequence length="231" mass="26334">MVIAASSTPPLATTKSGLTLHHATLSDISKIGDHFVRAFHPNNPFNQKLIPDTPLTRAWWLEWHLNAFKDEGTVFLVCKDGGTPVAISRWIKPANEDGGITTDGFGGEETVDVHRTPEFTEDHDLQLCQEFFGSFEHYRKELMGRRRHYYLEFISTVEEYKGQGAASMMIKYGLDLVDAEGVECYVDSSPDALAMYEKFGWVKVHEKEFMQLGDFRYVESYCVRLAVRKKN</sequence>
<dbReference type="EMBL" id="KN275957">
    <property type="protein sequence ID" value="EEH44566.1"/>
    <property type="molecule type" value="Genomic_DNA"/>
</dbReference>
<dbReference type="HOGENOM" id="CLU_060131_6_4_1"/>
<proteinExistence type="predicted"/>
<keyword evidence="3" id="KW-1185">Reference proteome</keyword>
<dbReference type="GO" id="GO:0016747">
    <property type="term" value="F:acyltransferase activity, transferring groups other than amino-acyl groups"/>
    <property type="evidence" value="ECO:0007669"/>
    <property type="project" value="InterPro"/>
</dbReference>
<dbReference type="SUPFAM" id="SSF55729">
    <property type="entry name" value="Acyl-CoA N-acyltransferases (Nat)"/>
    <property type="match status" value="1"/>
</dbReference>
<accession>C1FYH9</accession>
<dbReference type="STRING" id="502780.C1FYH9"/>
<evidence type="ECO:0000313" key="3">
    <source>
        <dbReference type="Proteomes" id="UP000001628"/>
    </source>
</evidence>
<protein>
    <recommendedName>
        <fullName evidence="1">N-acetyltransferase domain-containing protein</fullName>
    </recommendedName>
</protein>